<dbReference type="RefSeq" id="WP_201166577.1">
    <property type="nucleotide sequence ID" value="NZ_JAEPWM010000001.1"/>
</dbReference>
<dbReference type="EMBL" id="JAEPWM010000001">
    <property type="protein sequence ID" value="MBK6005228.1"/>
    <property type="molecule type" value="Genomic_DNA"/>
</dbReference>
<gene>
    <name evidence="1" type="ORF">JJB11_03915</name>
</gene>
<dbReference type="CDD" id="cd10451">
    <property type="entry name" value="GIY-YIG_LuxR_like"/>
    <property type="match status" value="1"/>
</dbReference>
<dbReference type="Proteomes" id="UP000630528">
    <property type="component" value="Unassembled WGS sequence"/>
</dbReference>
<name>A0A934TPR8_9BURK</name>
<evidence type="ECO:0000313" key="2">
    <source>
        <dbReference type="Proteomes" id="UP000630528"/>
    </source>
</evidence>
<keyword evidence="2" id="KW-1185">Reference proteome</keyword>
<protein>
    <submittedName>
        <fullName evidence="1">GIY-YIG nuclease family protein</fullName>
    </submittedName>
</protein>
<reference evidence="1" key="1">
    <citation type="journal article" date="2012" name="J. Microbiol. Biotechnol.">
        <title>Ramlibacter ginsenosidimutans sp. nov., with ginsenoside-converting activity.</title>
        <authorList>
            <person name="Wang L."/>
            <person name="An D.S."/>
            <person name="Kim S.G."/>
            <person name="Jin F.X."/>
            <person name="Kim S.C."/>
            <person name="Lee S.T."/>
            <person name="Im W.T."/>
        </authorList>
    </citation>
    <scope>NUCLEOTIDE SEQUENCE</scope>
    <source>
        <strain evidence="1">KACC 17527</strain>
    </source>
</reference>
<accession>A0A934TPR8</accession>
<reference evidence="1" key="2">
    <citation type="submission" date="2021-01" db="EMBL/GenBank/DDBJ databases">
        <authorList>
            <person name="Kang M."/>
        </authorList>
    </citation>
    <scope>NUCLEOTIDE SEQUENCE</scope>
    <source>
        <strain evidence="1">KACC 17527</strain>
    </source>
</reference>
<dbReference type="Gene3D" id="3.40.1440.10">
    <property type="entry name" value="GIY-YIG endonuclease"/>
    <property type="match status" value="1"/>
</dbReference>
<organism evidence="1 2">
    <name type="scientific">Ramlibacter ginsenosidimutans</name>
    <dbReference type="NCBI Taxonomy" id="502333"/>
    <lineage>
        <taxon>Bacteria</taxon>
        <taxon>Pseudomonadati</taxon>
        <taxon>Pseudomonadota</taxon>
        <taxon>Betaproteobacteria</taxon>
        <taxon>Burkholderiales</taxon>
        <taxon>Comamonadaceae</taxon>
        <taxon>Ramlibacter</taxon>
    </lineage>
</organism>
<comment type="caution">
    <text evidence="1">The sequence shown here is derived from an EMBL/GenBank/DDBJ whole genome shotgun (WGS) entry which is preliminary data.</text>
</comment>
<dbReference type="InterPro" id="IPR035901">
    <property type="entry name" value="GIY-YIG_endonuc_sf"/>
</dbReference>
<dbReference type="AlphaFoldDB" id="A0A934TPR8"/>
<proteinExistence type="predicted"/>
<evidence type="ECO:0000313" key="1">
    <source>
        <dbReference type="EMBL" id="MBK6005228.1"/>
    </source>
</evidence>
<sequence length="118" mass="13283">MNTAPPSGAAERRRLAREARDAFPPMGVYAVRDHGTGLVRVGASRDVHARLRRLQFELRLGGCPDKELQAAWRQDPARLSFEVLDLVRQRSDPAFDYAEELRVLEQLHRHELCAGAAP</sequence>